<feature type="transmembrane region" description="Helical" evidence="16">
    <location>
        <begin position="275"/>
        <end position="294"/>
    </location>
</feature>
<name>A0A6C0W4L6_WHICA</name>
<dbReference type="InterPro" id="IPR000260">
    <property type="entry name" value="NADH4_N"/>
</dbReference>
<comment type="similarity">
    <text evidence="2 16">Belongs to the complex I subunit 4 family.</text>
</comment>
<dbReference type="GO" id="GO:0042773">
    <property type="term" value="P:ATP synthesis coupled electron transport"/>
    <property type="evidence" value="ECO:0007669"/>
    <property type="project" value="InterPro"/>
</dbReference>
<dbReference type="GO" id="GO:0003954">
    <property type="term" value="F:NADH dehydrogenase activity"/>
    <property type="evidence" value="ECO:0007669"/>
    <property type="project" value="TreeGrafter"/>
</dbReference>
<feature type="transmembrane region" description="Helical" evidence="16">
    <location>
        <begin position="60"/>
        <end position="82"/>
    </location>
</feature>
<evidence type="ECO:0000313" key="19">
    <source>
        <dbReference type="EMBL" id="QIC20356.1"/>
    </source>
</evidence>
<dbReference type="EMBL" id="MK347500">
    <property type="protein sequence ID" value="QIC20356.1"/>
    <property type="molecule type" value="Genomic_DNA"/>
</dbReference>
<evidence type="ECO:0000256" key="13">
    <source>
        <dbReference type="ARBA" id="ARBA00023128"/>
    </source>
</evidence>
<dbReference type="PRINTS" id="PR01437">
    <property type="entry name" value="NUOXDRDTASE4"/>
</dbReference>
<dbReference type="Pfam" id="PF01059">
    <property type="entry name" value="Oxidored_q5_N"/>
    <property type="match status" value="1"/>
</dbReference>
<dbReference type="InterPro" id="IPR003918">
    <property type="entry name" value="NADH_UbQ_OxRdtase"/>
</dbReference>
<keyword evidence="5 16" id="KW-0813">Transport</keyword>
<feature type="transmembrane region" description="Helical" evidence="16">
    <location>
        <begin position="425"/>
        <end position="446"/>
    </location>
</feature>
<feature type="transmembrane region" description="Helical" evidence="16">
    <location>
        <begin position="141"/>
        <end position="164"/>
    </location>
</feature>
<evidence type="ECO:0000259" key="18">
    <source>
        <dbReference type="Pfam" id="PF01059"/>
    </source>
</evidence>
<comment type="subcellular location">
    <subcellularLocation>
        <location evidence="1 16">Mitochondrion membrane</location>
        <topology evidence="1 16">Multi-pass membrane protein</topology>
    </subcellularLocation>
</comment>
<sequence>MLKLILPMLSLLMFLNTSYVWIYFVLMVTFSMLVFSFFYTSWGIVSVKLSEWSMIDSVSFMLILLTYWVCVMMVVCSFKYLYMHMKSKLFLKMTTTLMLVLMMTFMQVNMLCFYALFEFSLIPTMWLIMKWGYQPERLQASLYLVMYTVMGSLPMLCCILFMGYCNSSLSFFMWPVFVNMYFIESWWLMFLLGFLVKLPMYPFHLWLPKAHVEAPVSGSVILASILLKLGGYGIIRMGLLYPWLNFSMIPMLLSFSLLGGVVSSFICLRQIDLKSLIAYSSISHMGLMLAGALSSCKIGLFGSLMMMVSHGFSSSALFMLANMNYESCNSRSIIVCKGVLLVVPMLSLFWFIFAIMNMAAPPFINLVSEIFIMMSLSFISSFALVFVGMISFLTLCYSLNMYAVINHGSWSNYLCTYNMISLKDYVMLIYMLIPSLLLLFKMEVFIL</sequence>
<feature type="transmembrane region" description="Helical" evidence="16">
    <location>
        <begin position="247"/>
        <end position="268"/>
    </location>
</feature>
<evidence type="ECO:0000259" key="17">
    <source>
        <dbReference type="Pfam" id="PF00361"/>
    </source>
</evidence>
<accession>A0A6C0W4L6</accession>
<keyword evidence="7 16" id="KW-0812">Transmembrane</keyword>
<evidence type="ECO:0000256" key="1">
    <source>
        <dbReference type="ARBA" id="ARBA00004225"/>
    </source>
</evidence>
<dbReference type="GO" id="GO:0015990">
    <property type="term" value="P:electron transport coupled proton transport"/>
    <property type="evidence" value="ECO:0007669"/>
    <property type="project" value="TreeGrafter"/>
</dbReference>
<keyword evidence="9 16" id="KW-0249">Electron transport</keyword>
<evidence type="ECO:0000256" key="9">
    <source>
        <dbReference type="ARBA" id="ARBA00022982"/>
    </source>
</evidence>
<evidence type="ECO:0000256" key="8">
    <source>
        <dbReference type="ARBA" id="ARBA00022967"/>
    </source>
</evidence>
<dbReference type="GO" id="GO:0031966">
    <property type="term" value="C:mitochondrial membrane"/>
    <property type="evidence" value="ECO:0007669"/>
    <property type="project" value="UniProtKB-SubCell"/>
</dbReference>
<gene>
    <name evidence="19" type="primary">ND4</name>
</gene>
<dbReference type="GO" id="GO:0048039">
    <property type="term" value="F:ubiquinone binding"/>
    <property type="evidence" value="ECO:0007669"/>
    <property type="project" value="TreeGrafter"/>
</dbReference>
<dbReference type="Pfam" id="PF00361">
    <property type="entry name" value="Proton_antipo_M"/>
    <property type="match status" value="1"/>
</dbReference>
<reference evidence="19" key="1">
    <citation type="journal article" date="2019" name="Mitochondrial DNA Part B Resour">
        <title>The complete mitochondrial genome of Whitmania acranulata.</title>
        <authorList>
            <person name="Pan T."/>
            <person name="Jiang H."/>
        </authorList>
    </citation>
    <scope>NUCLEOTIDE SEQUENCE</scope>
</reference>
<dbReference type="PANTHER" id="PTHR43507:SF20">
    <property type="entry name" value="NADH-UBIQUINONE OXIDOREDUCTASE CHAIN 4"/>
    <property type="match status" value="1"/>
</dbReference>
<keyword evidence="12 16" id="KW-0830">Ubiquinone</keyword>
<evidence type="ECO:0000256" key="7">
    <source>
        <dbReference type="ARBA" id="ARBA00022692"/>
    </source>
</evidence>
<feature type="transmembrane region" description="Helical" evidence="16">
    <location>
        <begin position="216"/>
        <end position="235"/>
    </location>
</feature>
<proteinExistence type="inferred from homology"/>
<feature type="transmembrane region" description="Helical" evidence="16">
    <location>
        <begin position="176"/>
        <end position="196"/>
    </location>
</feature>
<keyword evidence="14 16" id="KW-0472">Membrane</keyword>
<evidence type="ECO:0000256" key="14">
    <source>
        <dbReference type="ARBA" id="ARBA00023136"/>
    </source>
</evidence>
<feature type="transmembrane region" description="Helical" evidence="16">
    <location>
        <begin position="300"/>
        <end position="321"/>
    </location>
</feature>
<evidence type="ECO:0000256" key="3">
    <source>
        <dbReference type="ARBA" id="ARBA00012944"/>
    </source>
</evidence>
<evidence type="ECO:0000256" key="2">
    <source>
        <dbReference type="ARBA" id="ARBA00009025"/>
    </source>
</evidence>
<dbReference type="EC" id="7.1.1.2" evidence="3 16"/>
<organism evidence="19">
    <name type="scientific">Whitmania acranulata</name>
    <name type="common">Leech</name>
    <dbReference type="NCBI Taxonomy" id="1329092"/>
    <lineage>
        <taxon>Eukaryota</taxon>
        <taxon>Metazoa</taxon>
        <taxon>Spiralia</taxon>
        <taxon>Lophotrochozoa</taxon>
        <taxon>Annelida</taxon>
        <taxon>Clitellata</taxon>
        <taxon>Hirudinea</taxon>
        <taxon>Hirudinida</taxon>
        <taxon>Hirudiniformes</taxon>
        <taxon>Haemopidae</taxon>
        <taxon>Whitmania</taxon>
    </lineage>
</organism>
<feature type="domain" description="NADH:quinone oxidoreductase/Mrp antiporter transmembrane" evidence="17">
    <location>
        <begin position="109"/>
        <end position="391"/>
    </location>
</feature>
<dbReference type="GO" id="GO:0008137">
    <property type="term" value="F:NADH dehydrogenase (ubiquinone) activity"/>
    <property type="evidence" value="ECO:0007669"/>
    <property type="project" value="UniProtKB-UniRule"/>
</dbReference>
<evidence type="ECO:0000256" key="10">
    <source>
        <dbReference type="ARBA" id="ARBA00022989"/>
    </source>
</evidence>
<evidence type="ECO:0000256" key="6">
    <source>
        <dbReference type="ARBA" id="ARBA00022660"/>
    </source>
</evidence>
<evidence type="ECO:0000256" key="12">
    <source>
        <dbReference type="ARBA" id="ARBA00023075"/>
    </source>
</evidence>
<evidence type="ECO:0000256" key="15">
    <source>
        <dbReference type="ARBA" id="ARBA00049551"/>
    </source>
</evidence>
<comment type="function">
    <text evidence="16">Core subunit of the mitochondrial membrane respiratory chain NADH dehydrogenase (Complex I) which catalyzes electron transfer from NADH through the respiratory chain, using ubiquinone as an electron acceptor. Essential for the catalytic activity and assembly of complex I.</text>
</comment>
<keyword evidence="13 16" id="KW-0496">Mitochondrion</keyword>
<dbReference type="AlphaFoldDB" id="A0A6C0W4L6"/>
<dbReference type="InterPro" id="IPR001750">
    <property type="entry name" value="ND/Mrp_TM"/>
</dbReference>
<protein>
    <recommendedName>
        <fullName evidence="4 16">NADH-ubiquinone oxidoreductase chain 4</fullName>
        <ecNumber evidence="3 16">7.1.1.2</ecNumber>
    </recommendedName>
</protein>
<geneLocation type="mitochondrion" evidence="19"/>
<feature type="domain" description="NADH:ubiquinone oxidoreductase chain 4 N-terminal" evidence="18">
    <location>
        <begin position="1"/>
        <end position="104"/>
    </location>
</feature>
<feature type="transmembrane region" description="Helical" evidence="16">
    <location>
        <begin position="333"/>
        <end position="353"/>
    </location>
</feature>
<dbReference type="PANTHER" id="PTHR43507">
    <property type="entry name" value="NADH-UBIQUINONE OXIDOREDUCTASE CHAIN 4"/>
    <property type="match status" value="1"/>
</dbReference>
<comment type="catalytic activity">
    <reaction evidence="15 16">
        <text>a ubiquinone + NADH + 5 H(+)(in) = a ubiquinol + NAD(+) + 4 H(+)(out)</text>
        <dbReference type="Rhea" id="RHEA:29091"/>
        <dbReference type="Rhea" id="RHEA-COMP:9565"/>
        <dbReference type="Rhea" id="RHEA-COMP:9566"/>
        <dbReference type="ChEBI" id="CHEBI:15378"/>
        <dbReference type="ChEBI" id="CHEBI:16389"/>
        <dbReference type="ChEBI" id="CHEBI:17976"/>
        <dbReference type="ChEBI" id="CHEBI:57540"/>
        <dbReference type="ChEBI" id="CHEBI:57945"/>
        <dbReference type="EC" id="7.1.1.2"/>
    </reaction>
</comment>
<evidence type="ECO:0000256" key="16">
    <source>
        <dbReference type="RuleBase" id="RU003297"/>
    </source>
</evidence>
<keyword evidence="11 16" id="KW-0520">NAD</keyword>
<keyword evidence="6 16" id="KW-0679">Respiratory chain</keyword>
<keyword evidence="8" id="KW-1278">Translocase</keyword>
<evidence type="ECO:0000256" key="11">
    <source>
        <dbReference type="ARBA" id="ARBA00023027"/>
    </source>
</evidence>
<feature type="transmembrane region" description="Helical" evidence="16">
    <location>
        <begin position="20"/>
        <end position="40"/>
    </location>
</feature>
<evidence type="ECO:0000256" key="4">
    <source>
        <dbReference type="ARBA" id="ARBA00021006"/>
    </source>
</evidence>
<keyword evidence="10 16" id="KW-1133">Transmembrane helix</keyword>
<evidence type="ECO:0000256" key="5">
    <source>
        <dbReference type="ARBA" id="ARBA00022448"/>
    </source>
</evidence>